<proteinExistence type="predicted"/>
<organism evidence="1 2">
    <name type="scientific">Rhododendron molle</name>
    <name type="common">Chinese azalea</name>
    <name type="synonym">Azalea mollis</name>
    <dbReference type="NCBI Taxonomy" id="49168"/>
    <lineage>
        <taxon>Eukaryota</taxon>
        <taxon>Viridiplantae</taxon>
        <taxon>Streptophyta</taxon>
        <taxon>Embryophyta</taxon>
        <taxon>Tracheophyta</taxon>
        <taxon>Spermatophyta</taxon>
        <taxon>Magnoliopsida</taxon>
        <taxon>eudicotyledons</taxon>
        <taxon>Gunneridae</taxon>
        <taxon>Pentapetalae</taxon>
        <taxon>asterids</taxon>
        <taxon>Ericales</taxon>
        <taxon>Ericaceae</taxon>
        <taxon>Ericoideae</taxon>
        <taxon>Rhodoreae</taxon>
        <taxon>Rhododendron</taxon>
    </lineage>
</organism>
<accession>A0ACC0MQ84</accession>
<comment type="caution">
    <text evidence="1">The sequence shown here is derived from an EMBL/GenBank/DDBJ whole genome shotgun (WGS) entry which is preliminary data.</text>
</comment>
<keyword evidence="2" id="KW-1185">Reference proteome</keyword>
<sequence>MEAKESFADFVKRWRAKAALMTDRPSEKDQLRIISRNLQPNYAKHLVLAQASANFETFFDSGMAIEDALQSGILSRGEASNPPKVKPRAYSGNTNALFGGGTYSNVATSGTNATSSNTTNHISDVNQVQTPQNNRPHGQPRSFSAIEASLSSVLEKLVKSGHLKPLDLMPLPKNPPANFKPNLYCAYHQRAGHFTDSCFRLRHNGAFVLTASVSDLSHQSIPAVQLSSASSLNSPYFTAMDPNPSLSLTDRLPFSAPPPEADMRAISWAIADDMDYATPIINEWSALELDGFPQQPEYLPFDQAWYDGWVAGHEAAMVDPLDEFSLYMLFHQAEPVVPKEEYNWDPEPIWQDPVVLDPNPQQGYAISNYLQHYVEDDLVQEEPRVFWRSHLYFQLSLRLGL</sequence>
<evidence type="ECO:0000313" key="1">
    <source>
        <dbReference type="EMBL" id="KAI8542637.1"/>
    </source>
</evidence>
<gene>
    <name evidence="1" type="ORF">RHMOL_Rhmol08G0153200</name>
</gene>
<dbReference type="Proteomes" id="UP001062846">
    <property type="component" value="Chromosome 8"/>
</dbReference>
<name>A0ACC0MQ84_RHOML</name>
<protein>
    <submittedName>
        <fullName evidence="1">Uncharacterized protein</fullName>
    </submittedName>
</protein>
<reference evidence="1" key="1">
    <citation type="submission" date="2022-02" db="EMBL/GenBank/DDBJ databases">
        <title>Plant Genome Project.</title>
        <authorList>
            <person name="Zhang R.-G."/>
        </authorList>
    </citation>
    <scope>NUCLEOTIDE SEQUENCE</scope>
    <source>
        <strain evidence="1">AT1</strain>
    </source>
</reference>
<dbReference type="EMBL" id="CM046395">
    <property type="protein sequence ID" value="KAI8542637.1"/>
    <property type="molecule type" value="Genomic_DNA"/>
</dbReference>
<evidence type="ECO:0000313" key="2">
    <source>
        <dbReference type="Proteomes" id="UP001062846"/>
    </source>
</evidence>